<dbReference type="NCBIfam" id="TIGR01643">
    <property type="entry name" value="YD_repeat_2x"/>
    <property type="match status" value="5"/>
</dbReference>
<evidence type="ECO:0000256" key="2">
    <source>
        <dbReference type="SAM" id="MobiDB-lite"/>
    </source>
</evidence>
<feature type="compositionally biased region" description="Polar residues" evidence="2">
    <location>
        <begin position="14"/>
        <end position="32"/>
    </location>
</feature>
<dbReference type="Pfam" id="PF25023">
    <property type="entry name" value="TEN_YD-shell"/>
    <property type="match status" value="2"/>
</dbReference>
<evidence type="ECO:0000313" key="4">
    <source>
        <dbReference type="EMBL" id="MDP9969953.1"/>
    </source>
</evidence>
<dbReference type="NCBIfam" id="TIGR03696">
    <property type="entry name" value="Rhs_assc_core"/>
    <property type="match status" value="1"/>
</dbReference>
<dbReference type="InterPro" id="IPR031325">
    <property type="entry name" value="RHS_repeat"/>
</dbReference>
<dbReference type="Pfam" id="PF05593">
    <property type="entry name" value="RHS_repeat"/>
    <property type="match status" value="2"/>
</dbReference>
<keyword evidence="1" id="KW-0677">Repeat</keyword>
<dbReference type="InterPro" id="IPR006530">
    <property type="entry name" value="YD"/>
</dbReference>
<evidence type="ECO:0000256" key="1">
    <source>
        <dbReference type="ARBA" id="ARBA00022737"/>
    </source>
</evidence>
<accession>A0AAW8EAT5</accession>
<protein>
    <submittedName>
        <fullName evidence="4">RHS repeat-associated protein</fullName>
    </submittedName>
</protein>
<dbReference type="InterPro" id="IPR050708">
    <property type="entry name" value="T6SS_VgrG/RHS"/>
</dbReference>
<dbReference type="InterPro" id="IPR056823">
    <property type="entry name" value="TEN-like_YD-shell"/>
</dbReference>
<organism evidence="4 5">
    <name type="scientific">Variovorax paradoxus</name>
    <dbReference type="NCBI Taxonomy" id="34073"/>
    <lineage>
        <taxon>Bacteria</taxon>
        <taxon>Pseudomonadati</taxon>
        <taxon>Pseudomonadota</taxon>
        <taxon>Betaproteobacteria</taxon>
        <taxon>Burkholderiales</taxon>
        <taxon>Comamonadaceae</taxon>
        <taxon>Variovorax</taxon>
    </lineage>
</organism>
<dbReference type="InterPro" id="IPR022385">
    <property type="entry name" value="Rhs_assc_core"/>
</dbReference>
<feature type="domain" description="Teneurin-like YD-shell" evidence="3">
    <location>
        <begin position="299"/>
        <end position="450"/>
    </location>
</feature>
<name>A0AAW8EAT5_VARPD</name>
<dbReference type="AlphaFoldDB" id="A0AAW8EAT5"/>
<evidence type="ECO:0000313" key="5">
    <source>
        <dbReference type="Proteomes" id="UP001224845"/>
    </source>
</evidence>
<reference evidence="4" key="1">
    <citation type="submission" date="2023-07" db="EMBL/GenBank/DDBJ databases">
        <title>Sorghum-associated microbial communities from plants grown in Nebraska, USA.</title>
        <authorList>
            <person name="Schachtman D."/>
        </authorList>
    </citation>
    <scope>NUCLEOTIDE SEQUENCE</scope>
    <source>
        <strain evidence="4">DS3315</strain>
    </source>
</reference>
<dbReference type="Gene3D" id="2.180.10.10">
    <property type="entry name" value="RHS repeat-associated core"/>
    <property type="match status" value="3"/>
</dbReference>
<comment type="caution">
    <text evidence="4">The sequence shown here is derived from an EMBL/GenBank/DDBJ whole genome shotgun (WGS) entry which is preliminary data.</text>
</comment>
<dbReference type="EMBL" id="JAUSRV010000003">
    <property type="protein sequence ID" value="MDP9969953.1"/>
    <property type="molecule type" value="Genomic_DNA"/>
</dbReference>
<dbReference type="PANTHER" id="PTHR32305">
    <property type="match status" value="1"/>
</dbReference>
<feature type="region of interest" description="Disordered" evidence="2">
    <location>
        <begin position="1"/>
        <end position="34"/>
    </location>
</feature>
<dbReference type="Proteomes" id="UP001224845">
    <property type="component" value="Unassembled WGS sequence"/>
</dbReference>
<feature type="domain" description="Teneurin-like YD-shell" evidence="3">
    <location>
        <begin position="538"/>
        <end position="703"/>
    </location>
</feature>
<sequence>MRASIVDAQGHQRVFSNPTGDSNWTPTNSADTLSRRSDGTWVYRRADDDVTLNFTADGSPQTQTQRNGWVTTYTYNAAGQLATVVNSFGLALTLAYNGAGQLMTVTTPDGRSIGYAHDSVGRLSSVTYPDGRTRSFVYENTSFPFALSGMLDETGARFATFSYDNNGRAIRSELAGAIERYDVSYPGPGSAVVTDSRGVVRSYSYKTAQGKLAVTGGSLPSGLGESDAAARTQDALGLITSETDFSSVPTVKTWDVIRRLLLSATRAAGFPEAQTTTTQWHTNFSLPVLVTEVGRTTAYTYDALGNMLSKTITDTATNNAQRWQWIYNASQLVKTTIEPNGAVTSYTYDPRGNVLTTTNALGHVTSYTYDGANRVVGTTASNGLATTYTFDLRDRLLTQTVGGHTTTITYKPYGGVESITLPDGLAVTYVYDPAHRPIGWSNNRGESGIYILDAMGNRTAEQIKNSAGAIAWNVVYAINSLNRLSSKTEGFNQTSSFSYDNNGDLNRETNGLNQSIQYSLDALRRVNAAIDAANASATLKYNALDAITEAKDFKGVATSYARDAQGNATAEASADTGRASTQYDALGLPSRITDALGQATTITRDALGRPTGLVFADGKTTTLRYDLSANSKGYLSEILDRSGTTEYTRDAFGRVTLKKQTLANGSVQQVSYSYNANGTLASIGYPNGGTLAHLYDATGRLTGLNWNGTPLVTGIAWNPLGQPTAWTWAFTSPALAASRSYDTAGRMTATEFSSYVYDAAGRITSLTQNLYGPGDTDPTHSTIGASDITWTVGYNAVGRITGFNATGSTAGFGYDANGNRSSSTRMLGTQSTSRTYTVGATSNQLTGFTQSINGASTTSVTYGYNANGDLVSDGLRSYTYDAEGRLAAATTGATDVSPTTRYAHNALGQRVFKTEPLYPPGQGDEADPGFMQSLIAFFTKLWSPATTQAEQLGYAYVYDEQGTLIAEAGSGGANSAGQASYIYLPTANGPMPIAAVINGATYAVHSDHLNTPRKLSNADGQAVWQWGYSAFGEDKPTVAKNRFANLDITPNPGTTSVSEVKFSLRYPGQYADEESGLFYNYFRSYSPTTGRYSQPDPIGLDGGWNRLGYVDANPMTVTDPLGLDPWGRELWTPARVYTDMNAGITTFFDPMTRDLLVFPTNNSVASSAKPGAAGPYNGEFTYCEYPNSREYGTAKWRTTDGRARWIHGGGSRLSKPLDPRQGWAPTLGCTRGQNADVNTLCSKSEVWRNANPGKSIPYSRW</sequence>
<gene>
    <name evidence="4" type="ORF">J2W39_001183</name>
</gene>
<proteinExistence type="predicted"/>
<dbReference type="PANTHER" id="PTHR32305:SF15">
    <property type="entry name" value="PROTEIN RHSA-RELATED"/>
    <property type="match status" value="1"/>
</dbReference>
<evidence type="ECO:0000259" key="3">
    <source>
        <dbReference type="Pfam" id="PF25023"/>
    </source>
</evidence>